<proteinExistence type="predicted"/>
<protein>
    <submittedName>
        <fullName evidence="2">Uncharacterized protein</fullName>
    </submittedName>
</protein>
<sequence>MQRSCEACRRREELMAGRPNGTQSKNSKEEQNNIPDDVITYIKGYEKIVIIF</sequence>
<reference evidence="2 3" key="1">
    <citation type="journal article" date="2016" name="Sci. Rep.">
        <title>The Dendrobium catenatum Lindl. genome sequence provides insights into polysaccharide synthase, floral development and adaptive evolution.</title>
        <authorList>
            <person name="Zhang G.Q."/>
            <person name="Xu Q."/>
            <person name="Bian C."/>
            <person name="Tsai W.C."/>
            <person name="Yeh C.M."/>
            <person name="Liu K.W."/>
            <person name="Yoshida K."/>
            <person name="Zhang L.S."/>
            <person name="Chang S.B."/>
            <person name="Chen F."/>
            <person name="Shi Y."/>
            <person name="Su Y.Y."/>
            <person name="Zhang Y.Q."/>
            <person name="Chen L.J."/>
            <person name="Yin Y."/>
            <person name="Lin M."/>
            <person name="Huang H."/>
            <person name="Deng H."/>
            <person name="Wang Z.W."/>
            <person name="Zhu S.L."/>
            <person name="Zhao X."/>
            <person name="Deng C."/>
            <person name="Niu S.C."/>
            <person name="Huang J."/>
            <person name="Wang M."/>
            <person name="Liu G.H."/>
            <person name="Yang H.J."/>
            <person name="Xiao X.J."/>
            <person name="Hsiao Y.Y."/>
            <person name="Wu W.L."/>
            <person name="Chen Y.Y."/>
            <person name="Mitsuda N."/>
            <person name="Ohme-Takagi M."/>
            <person name="Luo Y.B."/>
            <person name="Van de Peer Y."/>
            <person name="Liu Z.J."/>
        </authorList>
    </citation>
    <scope>NUCLEOTIDE SEQUENCE [LARGE SCALE GENOMIC DNA]</scope>
    <source>
        <tissue evidence="2">The whole plant</tissue>
    </source>
</reference>
<reference evidence="2 3" key="2">
    <citation type="journal article" date="2017" name="Nature">
        <title>The Apostasia genome and the evolution of orchids.</title>
        <authorList>
            <person name="Zhang G.Q."/>
            <person name="Liu K.W."/>
            <person name="Li Z."/>
            <person name="Lohaus R."/>
            <person name="Hsiao Y.Y."/>
            <person name="Niu S.C."/>
            <person name="Wang J.Y."/>
            <person name="Lin Y.C."/>
            <person name="Xu Q."/>
            <person name="Chen L.J."/>
            <person name="Yoshida K."/>
            <person name="Fujiwara S."/>
            <person name="Wang Z.W."/>
            <person name="Zhang Y.Q."/>
            <person name="Mitsuda N."/>
            <person name="Wang M."/>
            <person name="Liu G.H."/>
            <person name="Pecoraro L."/>
            <person name="Huang H.X."/>
            <person name="Xiao X.J."/>
            <person name="Lin M."/>
            <person name="Wu X.Y."/>
            <person name="Wu W.L."/>
            <person name="Chen Y.Y."/>
            <person name="Chang S.B."/>
            <person name="Sakamoto S."/>
            <person name="Ohme-Takagi M."/>
            <person name="Yagi M."/>
            <person name="Zeng S.J."/>
            <person name="Shen C.Y."/>
            <person name="Yeh C.M."/>
            <person name="Luo Y.B."/>
            <person name="Tsai W.C."/>
            <person name="Van de Peer Y."/>
            <person name="Liu Z.J."/>
        </authorList>
    </citation>
    <scope>NUCLEOTIDE SEQUENCE [LARGE SCALE GENOMIC DNA]</scope>
    <source>
        <tissue evidence="2">The whole plant</tissue>
    </source>
</reference>
<feature type="region of interest" description="Disordered" evidence="1">
    <location>
        <begin position="1"/>
        <end position="33"/>
    </location>
</feature>
<feature type="compositionally biased region" description="Basic and acidic residues" evidence="1">
    <location>
        <begin position="1"/>
        <end position="15"/>
    </location>
</feature>
<name>A0A2I0VKN6_9ASPA</name>
<accession>A0A2I0VKN6</accession>
<dbReference type="Proteomes" id="UP000233837">
    <property type="component" value="Unassembled WGS sequence"/>
</dbReference>
<organism evidence="2 3">
    <name type="scientific">Dendrobium catenatum</name>
    <dbReference type="NCBI Taxonomy" id="906689"/>
    <lineage>
        <taxon>Eukaryota</taxon>
        <taxon>Viridiplantae</taxon>
        <taxon>Streptophyta</taxon>
        <taxon>Embryophyta</taxon>
        <taxon>Tracheophyta</taxon>
        <taxon>Spermatophyta</taxon>
        <taxon>Magnoliopsida</taxon>
        <taxon>Liliopsida</taxon>
        <taxon>Asparagales</taxon>
        <taxon>Orchidaceae</taxon>
        <taxon>Epidendroideae</taxon>
        <taxon>Malaxideae</taxon>
        <taxon>Dendrobiinae</taxon>
        <taxon>Dendrobium</taxon>
    </lineage>
</organism>
<evidence type="ECO:0000313" key="2">
    <source>
        <dbReference type="EMBL" id="PKU63979.1"/>
    </source>
</evidence>
<gene>
    <name evidence="2" type="ORF">MA16_Dca012565</name>
</gene>
<evidence type="ECO:0000313" key="3">
    <source>
        <dbReference type="Proteomes" id="UP000233837"/>
    </source>
</evidence>
<evidence type="ECO:0000256" key="1">
    <source>
        <dbReference type="SAM" id="MobiDB-lite"/>
    </source>
</evidence>
<dbReference type="AlphaFoldDB" id="A0A2I0VKN6"/>
<dbReference type="EMBL" id="KZ503453">
    <property type="protein sequence ID" value="PKU63979.1"/>
    <property type="molecule type" value="Genomic_DNA"/>
</dbReference>
<keyword evidence="3" id="KW-1185">Reference proteome</keyword>